<dbReference type="AlphaFoldDB" id="A0A1H1KM00"/>
<dbReference type="Proteomes" id="UP000199365">
    <property type="component" value="Unassembled WGS sequence"/>
</dbReference>
<gene>
    <name evidence="1" type="ORF">SAMN05445850_8586</name>
</gene>
<protein>
    <submittedName>
        <fullName evidence="1">Uncharacterized protein</fullName>
    </submittedName>
</protein>
<reference evidence="2" key="1">
    <citation type="submission" date="2016-10" db="EMBL/GenBank/DDBJ databases">
        <authorList>
            <person name="Varghese N."/>
            <person name="Submissions S."/>
        </authorList>
    </citation>
    <scope>NUCLEOTIDE SEQUENCE [LARGE SCALE GENOMIC DNA]</scope>
    <source>
        <strain evidence="2">DUS833</strain>
    </source>
</reference>
<sequence length="121" mass="13448">MAGKSVTPFDLYRANLSFALQMGSFSHEARQQVSEFDMQRIRRDLAAAHAIRNAVSTAHDWSELSRLTSPRCAITWRPPQTSGSKGWTLPCDCKADSAKACAKRWRPGKRSGASNGRRMPP</sequence>
<organism evidence="1 2">
    <name type="scientific">Paraburkholderia tuberum</name>
    <dbReference type="NCBI Taxonomy" id="157910"/>
    <lineage>
        <taxon>Bacteria</taxon>
        <taxon>Pseudomonadati</taxon>
        <taxon>Pseudomonadota</taxon>
        <taxon>Betaproteobacteria</taxon>
        <taxon>Burkholderiales</taxon>
        <taxon>Burkholderiaceae</taxon>
        <taxon>Paraburkholderia</taxon>
    </lineage>
</organism>
<keyword evidence="2" id="KW-1185">Reference proteome</keyword>
<evidence type="ECO:0000313" key="2">
    <source>
        <dbReference type="Proteomes" id="UP000199365"/>
    </source>
</evidence>
<dbReference type="EMBL" id="FNKX01000005">
    <property type="protein sequence ID" value="SDR63040.1"/>
    <property type="molecule type" value="Genomic_DNA"/>
</dbReference>
<name>A0A1H1KM00_9BURK</name>
<evidence type="ECO:0000313" key="1">
    <source>
        <dbReference type="EMBL" id="SDR63040.1"/>
    </source>
</evidence>
<dbReference type="STRING" id="157910.SAMN05445850_8586"/>
<accession>A0A1H1KM00</accession>
<proteinExistence type="predicted"/>